<evidence type="ECO:0000313" key="3">
    <source>
        <dbReference type="EMBL" id="OMP85679.1"/>
    </source>
</evidence>
<dbReference type="GO" id="GO:0006874">
    <property type="term" value="P:intracellular calcium ion homeostasis"/>
    <property type="evidence" value="ECO:0007669"/>
    <property type="project" value="TreeGrafter"/>
</dbReference>
<dbReference type="Gene3D" id="1.25.40.90">
    <property type="match status" value="1"/>
</dbReference>
<dbReference type="GO" id="GO:0048471">
    <property type="term" value="C:perinuclear region of cytoplasm"/>
    <property type="evidence" value="ECO:0007669"/>
    <property type="project" value="TreeGrafter"/>
</dbReference>
<comment type="caution">
    <text evidence="3">The sequence shown here is derived from an EMBL/GenBank/DDBJ whole genome shotgun (WGS) entry which is preliminary data.</text>
</comment>
<feature type="compositionally biased region" description="Pro residues" evidence="1">
    <location>
        <begin position="443"/>
        <end position="455"/>
    </location>
</feature>
<dbReference type="STRING" id="420778.A0A1S8BDX5"/>
<feature type="compositionally biased region" description="Pro residues" evidence="1">
    <location>
        <begin position="530"/>
        <end position="542"/>
    </location>
</feature>
<dbReference type="AlphaFoldDB" id="A0A1S8BDX5"/>
<dbReference type="InterPro" id="IPR008942">
    <property type="entry name" value="ENTH_VHS"/>
</dbReference>
<protein>
    <recommendedName>
        <fullName evidence="2">CID domain-containing protein</fullName>
    </recommendedName>
</protein>
<evidence type="ECO:0000259" key="2">
    <source>
        <dbReference type="PROSITE" id="PS51391"/>
    </source>
</evidence>
<feature type="compositionally biased region" description="Basic residues" evidence="1">
    <location>
        <begin position="416"/>
        <end position="430"/>
    </location>
</feature>
<name>A0A1S8BDX5_9PEZI</name>
<dbReference type="OrthoDB" id="21470at2759"/>
<proteinExistence type="predicted"/>
<accession>A0A1S8BDX5</accession>
<organism evidence="3 4">
    <name type="scientific">Diplodia seriata</name>
    <dbReference type="NCBI Taxonomy" id="420778"/>
    <lineage>
        <taxon>Eukaryota</taxon>
        <taxon>Fungi</taxon>
        <taxon>Dikarya</taxon>
        <taxon>Ascomycota</taxon>
        <taxon>Pezizomycotina</taxon>
        <taxon>Dothideomycetes</taxon>
        <taxon>Dothideomycetes incertae sedis</taxon>
        <taxon>Botryosphaeriales</taxon>
        <taxon>Botryosphaeriaceae</taxon>
        <taxon>Diplodia</taxon>
    </lineage>
</organism>
<feature type="region of interest" description="Disordered" evidence="1">
    <location>
        <begin position="331"/>
        <end position="580"/>
    </location>
</feature>
<reference evidence="3 4" key="1">
    <citation type="submission" date="2017-01" db="EMBL/GenBank/DDBJ databases">
        <title>Draft genome sequence of Diplodia seriata F98.1, a fungal species involved in grapevine trunk diseases.</title>
        <authorList>
            <person name="Robert-Siegwald G."/>
            <person name="Vallet J."/>
            <person name="Abou-Mansour E."/>
            <person name="Xu J."/>
            <person name="Rey P."/>
            <person name="Bertsch C."/>
            <person name="Rego C."/>
            <person name="Larignon P."/>
            <person name="Fontaine F."/>
            <person name="Lebrun M.-H."/>
        </authorList>
    </citation>
    <scope>NUCLEOTIDE SEQUENCE [LARGE SCALE GENOMIC DNA]</scope>
    <source>
        <strain evidence="3 4">F98.1</strain>
    </source>
</reference>
<sequence length="580" mass="64598">MAATRPATAQAAPPPSLVVAKTMLTAALMRADPVAVAKDDIQSFHTLLDAALLTCSPANLQNCKDWLLKNTVKSPKRIDALGKYLVRLAQSLADPSAPRSASKRDAPSNRRKVLHVLYLLHDLVHHLTTHGGQPTQLTKPLEPHLELIFTTALSLQLPGKPKLRQRLAKLTALYQDSNLYSDSYRDRISKALKDATVPAPAKPVPPKALTTSSSKEAPYVLPPFHGEPDSPWYDLPAGALMPHIRPNDPRPINPHNIKAVDLRNRTAEMGLINAVKDLLGYSESLYAEDEGIVADIDMMGQPLVRDELTGEVIVTEGYYGWSVEFCERMKKRRKETKSRDRGGRSGRSQSISSRSRSRSLSGDRGRSRSREKKRRYSPSRSRSRSEKRRRDMSRSYSRPRTGLGGGRRGSPSRSPYRSRSRSPGRNRNYRRSPPPSHRTGPSQSPPFPQQPPPHPYSAQGQFFPPPPPQQFPGQLPGFPNFPHPPPPPPNYNGPWPPPPPPPIGPNGNFSNQFPPFPPQQPNMPMGYPMPVIPPPPPPPNYPPGQHWQQQQQAWSPPPQQGGGQQWQQNNGYDRGRGRRY</sequence>
<feature type="compositionally biased region" description="Basic residues" evidence="1">
    <location>
        <begin position="369"/>
        <end position="387"/>
    </location>
</feature>
<feature type="domain" description="CID" evidence="2">
    <location>
        <begin position="36"/>
        <end position="196"/>
    </location>
</feature>
<feature type="compositionally biased region" description="Low complexity" evidence="1">
    <location>
        <begin position="346"/>
        <end position="360"/>
    </location>
</feature>
<dbReference type="EMBL" id="MSZU01000084">
    <property type="protein sequence ID" value="OMP85679.1"/>
    <property type="molecule type" value="Genomic_DNA"/>
</dbReference>
<feature type="compositionally biased region" description="Low complexity" evidence="1">
    <location>
        <begin position="543"/>
        <end position="554"/>
    </location>
</feature>
<dbReference type="InterPro" id="IPR006569">
    <property type="entry name" value="CID_dom"/>
</dbReference>
<dbReference type="Proteomes" id="UP000190776">
    <property type="component" value="Unassembled WGS sequence"/>
</dbReference>
<feature type="compositionally biased region" description="Pro residues" evidence="1">
    <location>
        <begin position="479"/>
        <end position="504"/>
    </location>
</feature>
<gene>
    <name evidence="3" type="ORF">BK809_0004350</name>
</gene>
<dbReference type="PANTHER" id="PTHR12323">
    <property type="entry name" value="SR-RELATED CTD ASSOCIATED FACTOR 6"/>
    <property type="match status" value="1"/>
</dbReference>
<dbReference type="Pfam" id="PF04818">
    <property type="entry name" value="CID"/>
    <property type="match status" value="1"/>
</dbReference>
<evidence type="ECO:0000313" key="4">
    <source>
        <dbReference type="Proteomes" id="UP000190776"/>
    </source>
</evidence>
<dbReference type="PANTHER" id="PTHR12323:SF0">
    <property type="entry name" value="CALCIUM HOMEOSTASIS ENDOPLASMIC RETICULUM PROTEIN"/>
    <property type="match status" value="1"/>
</dbReference>
<dbReference type="PROSITE" id="PS51391">
    <property type="entry name" value="CID"/>
    <property type="match status" value="1"/>
</dbReference>
<evidence type="ECO:0000256" key="1">
    <source>
        <dbReference type="SAM" id="MobiDB-lite"/>
    </source>
</evidence>